<comment type="caution">
    <text evidence="1">The sequence shown here is derived from an EMBL/GenBank/DDBJ whole genome shotgun (WGS) entry which is preliminary data.</text>
</comment>
<name>A0A9W8YF96_9PLEO</name>
<accession>A0A9W8YF96</accession>
<organism evidence="1 2">
    <name type="scientific">Neocucurbitaria cava</name>
    <dbReference type="NCBI Taxonomy" id="798079"/>
    <lineage>
        <taxon>Eukaryota</taxon>
        <taxon>Fungi</taxon>
        <taxon>Dikarya</taxon>
        <taxon>Ascomycota</taxon>
        <taxon>Pezizomycotina</taxon>
        <taxon>Dothideomycetes</taxon>
        <taxon>Pleosporomycetidae</taxon>
        <taxon>Pleosporales</taxon>
        <taxon>Pleosporineae</taxon>
        <taxon>Cucurbitariaceae</taxon>
        <taxon>Neocucurbitaria</taxon>
    </lineage>
</organism>
<keyword evidence="2" id="KW-1185">Reference proteome</keyword>
<reference evidence="1" key="1">
    <citation type="submission" date="2022-10" db="EMBL/GenBank/DDBJ databases">
        <title>Tapping the CABI collections for fungal endophytes: first genome assemblies for Collariella, Neodidymelliopsis, Ascochyta clinopodiicola, Didymella pomorum, Didymosphaeria variabile, Neocosmospora piperis and Neocucurbitaria cava.</title>
        <authorList>
            <person name="Hill R."/>
        </authorList>
    </citation>
    <scope>NUCLEOTIDE SEQUENCE</scope>
    <source>
        <strain evidence="1">IMI 356814</strain>
    </source>
</reference>
<sequence length="84" mass="9128">MALVDKGAEVKVTGTIIEAIGIAVEGTDIQVEALEVLMVLAVMEVQAAQNQTRWKDNQPLVLDRDLLTIALSSKAQRSRTLLEP</sequence>
<dbReference type="EMBL" id="JAPEUY010000002">
    <property type="protein sequence ID" value="KAJ4376168.1"/>
    <property type="molecule type" value="Genomic_DNA"/>
</dbReference>
<proteinExistence type="predicted"/>
<dbReference type="AlphaFoldDB" id="A0A9W8YF96"/>
<evidence type="ECO:0000313" key="1">
    <source>
        <dbReference type="EMBL" id="KAJ4376168.1"/>
    </source>
</evidence>
<dbReference type="Proteomes" id="UP001140560">
    <property type="component" value="Unassembled WGS sequence"/>
</dbReference>
<gene>
    <name evidence="1" type="ORF">N0V83_001449</name>
</gene>
<evidence type="ECO:0000313" key="2">
    <source>
        <dbReference type="Proteomes" id="UP001140560"/>
    </source>
</evidence>
<protein>
    <submittedName>
        <fullName evidence="1">Uncharacterized protein</fullName>
    </submittedName>
</protein>